<dbReference type="HOGENOM" id="CLU_607044_0_0_1"/>
<dbReference type="InterPro" id="IPR012337">
    <property type="entry name" value="RNaseH-like_sf"/>
</dbReference>
<dbReference type="SUPFAM" id="SSF53098">
    <property type="entry name" value="Ribonuclease H-like"/>
    <property type="match status" value="1"/>
</dbReference>
<proteinExistence type="predicted"/>
<dbReference type="GO" id="GO:0003676">
    <property type="term" value="F:nucleic acid binding"/>
    <property type="evidence" value="ECO:0007669"/>
    <property type="project" value="InterPro"/>
</dbReference>
<dbReference type="AlphaFoldDB" id="H8ZCF4"/>
<reference evidence="1" key="1">
    <citation type="submission" date="2011-03" db="EMBL/GenBank/DDBJ databases">
        <title>The Genome Sequence of Nematocida sp1 strain ERTm2.</title>
        <authorList>
            <consortium name="The Broad Institute Genome Sequencing Platform"/>
            <consortium name="The Broad Institute Genome Sequencing Center for Infectious Disease"/>
            <person name="Cuomo C."/>
            <person name="Troemel E."/>
            <person name="Young S.K."/>
            <person name="Zeng Q."/>
            <person name="Gargeya S."/>
            <person name="Fitzgerald M."/>
            <person name="Haas B."/>
            <person name="Abouelleil A."/>
            <person name="Alvarado L."/>
            <person name="Arachchi H.M."/>
            <person name="Berlin A."/>
            <person name="Brown A."/>
            <person name="Chapman S.B."/>
            <person name="Chen Z."/>
            <person name="Dunbar C."/>
            <person name="Freedman E."/>
            <person name="Gearin G."/>
            <person name="Gellesch M."/>
            <person name="Goldberg J."/>
            <person name="Griggs A."/>
            <person name="Gujja S."/>
            <person name="Heilman E.R."/>
            <person name="Heiman D."/>
            <person name="Howarth C."/>
            <person name="Larson L."/>
            <person name="Lui A."/>
            <person name="MacDonald P.J.P."/>
            <person name="Mehta T."/>
            <person name="Montmayeur A."/>
            <person name="Murphy C."/>
            <person name="Neiman D."/>
            <person name="Pearson M."/>
            <person name="Priest M."/>
            <person name="Roberts A."/>
            <person name="Saif S."/>
            <person name="Shea T."/>
            <person name="Shenoy N."/>
            <person name="Sisk P."/>
            <person name="Stolte C."/>
            <person name="Sykes S."/>
            <person name="White J."/>
            <person name="Yandava C."/>
            <person name="Wortman J."/>
            <person name="Nusbaum C."/>
            <person name="Birren B."/>
        </authorList>
    </citation>
    <scope>NUCLEOTIDE SEQUENCE</scope>
    <source>
        <strain evidence="1">ERTm2</strain>
    </source>
</reference>
<dbReference type="Gene3D" id="3.30.420.10">
    <property type="entry name" value="Ribonuclease H-like superfamily/Ribonuclease H"/>
    <property type="match status" value="1"/>
</dbReference>
<name>H8ZCF4_NEMA1</name>
<dbReference type="EMBL" id="JH604635">
    <property type="protein sequence ID" value="EHY65790.1"/>
    <property type="molecule type" value="Genomic_DNA"/>
</dbReference>
<organism evidence="1">
    <name type="scientific">Nematocida ausubeli (strain ATCC PRA-371 / ERTm2)</name>
    <name type="common">Nematode killer fungus</name>
    <dbReference type="NCBI Taxonomy" id="1913371"/>
    <lineage>
        <taxon>Eukaryota</taxon>
        <taxon>Fungi</taxon>
        <taxon>Fungi incertae sedis</taxon>
        <taxon>Microsporidia</taxon>
        <taxon>Nematocida</taxon>
    </lineage>
</organism>
<dbReference type="Proteomes" id="UP000005622">
    <property type="component" value="Unassembled WGS sequence"/>
</dbReference>
<evidence type="ECO:0000313" key="1">
    <source>
        <dbReference type="EMBL" id="EHY65790.1"/>
    </source>
</evidence>
<gene>
    <name evidence="1" type="ORF">NERG_01397</name>
</gene>
<dbReference type="InterPro" id="IPR036397">
    <property type="entry name" value="RNaseH_sf"/>
</dbReference>
<protein>
    <recommendedName>
        <fullName evidence="2">Integrase catalytic domain-containing protein</fullName>
    </recommendedName>
</protein>
<sequence length="451" mass="52885">MEMKKNALSIKMSIQLIWDTKNYLDFGIVPEYLSKSAKETFIKRSQMFQIEKNEGLSIQIGESGEKVFAIGDDDDEGILKAFTQIEAKHGHLKLYKIWKLIKKEWFGFKKVRIAKLVESCPGCRDIILRQRMRMMEKKQRMPKTKMKKKKLEVPPVIFKKPIPEAARRMERLNLSIIDLVGYKDYNKGYTHILHIVDAYSEYQLIYPLTNCISISNQVIMALNRLFRAEGEPYCIYMGKGLTNIPISTIQIPTKRTIEYIQGYAKNTIYDSCCEAERIFMAFKTKLKRYILKSENQKTWLGTIDWIIKGFNMKKQMYTNITPNMLFKNQVNKSLVNIKELSTLKKYYSKKHQRRITEQRMFYEMEERERNRKLSMPIIKEKKAPKFGDIVLIKKKEKAPEESVKYKPGTWMVLEEIPIKKNHFLVGSGAGTKIVPLTFIDIVEKNSFAPSE</sequence>
<accession>H8ZCF4</accession>
<evidence type="ECO:0008006" key="2">
    <source>
        <dbReference type="Google" id="ProtNLM"/>
    </source>
</evidence>